<accession>A0ABW7D6C1</accession>
<reference evidence="2 3" key="1">
    <citation type="submission" date="2024-10" db="EMBL/GenBank/DDBJ databases">
        <title>Whole genome of Pseudomonas sp Strain RB5.</title>
        <authorList>
            <person name="Selami N."/>
        </authorList>
    </citation>
    <scope>NUCLEOTIDE SEQUENCE [LARGE SCALE GENOMIC DNA]</scope>
    <source>
        <strain evidence="2 3">RB5</strain>
    </source>
</reference>
<evidence type="ECO:0000313" key="2">
    <source>
        <dbReference type="EMBL" id="MFG6203616.1"/>
    </source>
</evidence>
<evidence type="ECO:0000256" key="1">
    <source>
        <dbReference type="SAM" id="MobiDB-lite"/>
    </source>
</evidence>
<name>A0ABW7D6C1_9PSED</name>
<dbReference type="EMBL" id="JBIEIL010000002">
    <property type="protein sequence ID" value="MFG6203616.1"/>
    <property type="molecule type" value="Genomic_DNA"/>
</dbReference>
<proteinExistence type="predicted"/>
<dbReference type="Proteomes" id="UP001605918">
    <property type="component" value="Unassembled WGS sequence"/>
</dbReference>
<comment type="caution">
    <text evidence="2">The sequence shown here is derived from an EMBL/GenBank/DDBJ whole genome shotgun (WGS) entry which is preliminary data.</text>
</comment>
<dbReference type="RefSeq" id="WP_394503588.1">
    <property type="nucleotide sequence ID" value="NZ_JBIEIL010000002.1"/>
</dbReference>
<evidence type="ECO:0000313" key="3">
    <source>
        <dbReference type="Proteomes" id="UP001605918"/>
    </source>
</evidence>
<feature type="compositionally biased region" description="Basic and acidic residues" evidence="1">
    <location>
        <begin position="1"/>
        <end position="13"/>
    </location>
</feature>
<sequence>MAEFEKTARASDRRNRRQQTDQNGQGQEATQENRHLVHLALLNAGFAVHWTLRDEAKSLVPALPGHCERLTEPVTASDQVKKYGSDAHLIRMGDGWVFSTAHQDVLAAWLIYSQCH</sequence>
<organism evidence="2 3">
    <name type="scientific">Pseudomonas retamae</name>
    <dbReference type="NCBI Taxonomy" id="702110"/>
    <lineage>
        <taxon>Bacteria</taxon>
        <taxon>Pseudomonadati</taxon>
        <taxon>Pseudomonadota</taxon>
        <taxon>Gammaproteobacteria</taxon>
        <taxon>Pseudomonadales</taxon>
        <taxon>Pseudomonadaceae</taxon>
        <taxon>Pseudomonas</taxon>
    </lineage>
</organism>
<keyword evidence="3" id="KW-1185">Reference proteome</keyword>
<feature type="region of interest" description="Disordered" evidence="1">
    <location>
        <begin position="1"/>
        <end position="32"/>
    </location>
</feature>
<gene>
    <name evidence="2" type="ORF">ACGSLL_04535</name>
</gene>
<protein>
    <submittedName>
        <fullName evidence="2">Uncharacterized protein</fullName>
    </submittedName>
</protein>